<protein>
    <recommendedName>
        <fullName evidence="4">DUF4194 domain-containing protein</fullName>
    </recommendedName>
</protein>
<accession>A0A1N6S8H0</accession>
<dbReference type="InterPro" id="IPR025449">
    <property type="entry name" value="JetB"/>
</dbReference>
<gene>
    <name evidence="2" type="ORF">SAMN05421647_10492</name>
</gene>
<feature type="compositionally biased region" description="Polar residues" evidence="1">
    <location>
        <begin position="256"/>
        <end position="266"/>
    </location>
</feature>
<evidence type="ECO:0008006" key="4">
    <source>
        <dbReference type="Google" id="ProtNLM"/>
    </source>
</evidence>
<sequence length="379" mass="41182">MLGDLQKTVSRNDQHDADDFVRAASQLLSCQFLYADRSGHRDSYFLVAGNLDYFRNLFEAIGWSLIYQPDEAFLGILPQGEERVLRLKLDESLLMLCLRQQYEQKLENFEVESGKAYTSTDELLRLYSNLTGKDIPNETRLKEILSLFSRHGLIERGKLDETDPKNVPLRINPTIRQVVVEDYIGQLEALCDVDIRDQLDEDEDSDGAEAEANAIADAGDEPLEAPVGAPVGAHSVREQENTDDSTESIVRGADSHSLSADGTSTDADSETAMAAVGARSAREQEDTESSAEPIVRGADSHSPNADSASGDESSEADGSDVGAHSVREQENTENSAEPVVRGADSHQPGAASVGDDEGSETDTTDVGARSAREEEESQS</sequence>
<dbReference type="EMBL" id="FTMN01000004">
    <property type="protein sequence ID" value="SIQ37317.1"/>
    <property type="molecule type" value="Genomic_DNA"/>
</dbReference>
<evidence type="ECO:0000313" key="2">
    <source>
        <dbReference type="EMBL" id="SIQ37317.1"/>
    </source>
</evidence>
<keyword evidence="3" id="KW-1185">Reference proteome</keyword>
<dbReference type="AlphaFoldDB" id="A0A1N6S8H0"/>
<evidence type="ECO:0000256" key="1">
    <source>
        <dbReference type="SAM" id="MobiDB-lite"/>
    </source>
</evidence>
<feature type="region of interest" description="Disordered" evidence="1">
    <location>
        <begin position="233"/>
        <end position="379"/>
    </location>
</feature>
<dbReference type="Pfam" id="PF13835">
    <property type="entry name" value="DUF4194"/>
    <property type="match status" value="1"/>
</dbReference>
<feature type="compositionally biased region" description="Acidic residues" evidence="1">
    <location>
        <begin position="354"/>
        <end position="363"/>
    </location>
</feature>
<dbReference type="RefSeq" id="WP_083703029.1">
    <property type="nucleotide sequence ID" value="NZ_FTMN01000004.1"/>
</dbReference>
<dbReference type="STRING" id="49186.SAMN05421647_10492"/>
<evidence type="ECO:0000313" key="3">
    <source>
        <dbReference type="Proteomes" id="UP000186895"/>
    </source>
</evidence>
<dbReference type="Proteomes" id="UP000186895">
    <property type="component" value="Unassembled WGS sequence"/>
</dbReference>
<name>A0A1N6S8H0_9GAMM</name>
<organism evidence="2 3">
    <name type="scientific">Marinobacterium stanieri</name>
    <dbReference type="NCBI Taxonomy" id="49186"/>
    <lineage>
        <taxon>Bacteria</taxon>
        <taxon>Pseudomonadati</taxon>
        <taxon>Pseudomonadota</taxon>
        <taxon>Gammaproteobacteria</taxon>
        <taxon>Oceanospirillales</taxon>
        <taxon>Oceanospirillaceae</taxon>
        <taxon>Marinobacterium</taxon>
    </lineage>
</organism>
<reference evidence="3" key="1">
    <citation type="submission" date="2017-01" db="EMBL/GenBank/DDBJ databases">
        <authorList>
            <person name="Varghese N."/>
            <person name="Submissions S."/>
        </authorList>
    </citation>
    <scope>NUCLEOTIDE SEQUENCE [LARGE SCALE GENOMIC DNA]</scope>
    <source>
        <strain evidence="3">DSM 7027</strain>
    </source>
</reference>
<proteinExistence type="predicted"/>